<sequence>MTVETLCTKLKISAIRETSCATSCNTRSTSGYSNGQTMTQAKFCQTRPHSTYSSSHVACSVKQ</sequence>
<evidence type="ECO:0000313" key="2">
    <source>
        <dbReference type="Proteomes" id="UP000595437"/>
    </source>
</evidence>
<dbReference type="Proteomes" id="UP000595437">
    <property type="component" value="Chromosome 7"/>
</dbReference>
<reference evidence="2" key="1">
    <citation type="submission" date="2021-01" db="EMBL/GenBank/DDBJ databases">
        <title>Caligus Genome Assembly.</title>
        <authorList>
            <person name="Gallardo-Escarate C."/>
        </authorList>
    </citation>
    <scope>NUCLEOTIDE SEQUENCE [LARGE SCALE GENOMIC DNA]</scope>
</reference>
<dbReference type="AlphaFoldDB" id="A0A7T8KA11"/>
<accession>A0A7T8KA11</accession>
<organism evidence="1 2">
    <name type="scientific">Caligus rogercresseyi</name>
    <name type="common">Sea louse</name>
    <dbReference type="NCBI Taxonomy" id="217165"/>
    <lineage>
        <taxon>Eukaryota</taxon>
        <taxon>Metazoa</taxon>
        <taxon>Ecdysozoa</taxon>
        <taxon>Arthropoda</taxon>
        <taxon>Crustacea</taxon>
        <taxon>Multicrustacea</taxon>
        <taxon>Hexanauplia</taxon>
        <taxon>Copepoda</taxon>
        <taxon>Siphonostomatoida</taxon>
        <taxon>Caligidae</taxon>
        <taxon>Caligus</taxon>
    </lineage>
</organism>
<keyword evidence="2" id="KW-1185">Reference proteome</keyword>
<proteinExistence type="predicted"/>
<dbReference type="EMBL" id="CP045896">
    <property type="protein sequence ID" value="QQP50170.1"/>
    <property type="molecule type" value="Genomic_DNA"/>
</dbReference>
<protein>
    <submittedName>
        <fullName evidence="1">Uncharacterized protein</fullName>
    </submittedName>
</protein>
<evidence type="ECO:0000313" key="1">
    <source>
        <dbReference type="EMBL" id="QQP50170.1"/>
    </source>
</evidence>
<gene>
    <name evidence="1" type="ORF">FKW44_011083</name>
</gene>
<name>A0A7T8KA11_CALRO</name>